<organism evidence="7 8">
    <name type="scientific">Pseudomonas fluorescens</name>
    <dbReference type="NCBI Taxonomy" id="294"/>
    <lineage>
        <taxon>Bacteria</taxon>
        <taxon>Pseudomonadati</taxon>
        <taxon>Pseudomonadota</taxon>
        <taxon>Gammaproteobacteria</taxon>
        <taxon>Pseudomonadales</taxon>
        <taxon>Pseudomonadaceae</taxon>
        <taxon>Pseudomonas</taxon>
    </lineage>
</organism>
<gene>
    <name evidence="7" type="primary">pucI_3</name>
    <name evidence="7" type="ORF">PS710_04050</name>
</gene>
<keyword evidence="4 6" id="KW-1133">Transmembrane helix</keyword>
<dbReference type="PANTHER" id="PTHR30618">
    <property type="entry name" value="NCS1 FAMILY PURINE/PYRIMIDINE TRANSPORTER"/>
    <property type="match status" value="1"/>
</dbReference>
<dbReference type="Pfam" id="PF02133">
    <property type="entry name" value="Transp_cyt_pur"/>
    <property type="match status" value="1"/>
</dbReference>
<feature type="transmembrane region" description="Helical" evidence="6">
    <location>
        <begin position="318"/>
        <end position="339"/>
    </location>
</feature>
<feature type="transmembrane region" description="Helical" evidence="6">
    <location>
        <begin position="384"/>
        <end position="409"/>
    </location>
</feature>
<proteinExistence type="inferred from homology"/>
<keyword evidence="5 6" id="KW-0472">Membrane</keyword>
<dbReference type="InterPro" id="IPR045225">
    <property type="entry name" value="Uracil/uridine/allantoin_perm"/>
</dbReference>
<dbReference type="EMBL" id="CABVHW010000015">
    <property type="protein sequence ID" value="VVO18584.1"/>
    <property type="molecule type" value="Genomic_DNA"/>
</dbReference>
<name>A0A5E7E2B4_PSEFL</name>
<dbReference type="GO" id="GO:0005886">
    <property type="term" value="C:plasma membrane"/>
    <property type="evidence" value="ECO:0007669"/>
    <property type="project" value="TreeGrafter"/>
</dbReference>
<evidence type="ECO:0000313" key="7">
    <source>
        <dbReference type="EMBL" id="VVO18584.1"/>
    </source>
</evidence>
<feature type="transmembrane region" description="Helical" evidence="6">
    <location>
        <begin position="168"/>
        <end position="187"/>
    </location>
</feature>
<feature type="transmembrane region" description="Helical" evidence="6">
    <location>
        <begin position="276"/>
        <end position="298"/>
    </location>
</feature>
<feature type="transmembrane region" description="Helical" evidence="6">
    <location>
        <begin position="234"/>
        <end position="256"/>
    </location>
</feature>
<feature type="transmembrane region" description="Helical" evidence="6">
    <location>
        <begin position="467"/>
        <end position="488"/>
    </location>
</feature>
<dbReference type="PANTHER" id="PTHR30618:SF6">
    <property type="entry name" value="NCS1 FAMILY NUCLEOBASE:CATION SYMPORTER-1"/>
    <property type="match status" value="1"/>
</dbReference>
<comment type="subcellular location">
    <subcellularLocation>
        <location evidence="1">Membrane</location>
        <topology evidence="1">Multi-pass membrane protein</topology>
    </subcellularLocation>
</comment>
<keyword evidence="3 6" id="KW-0812">Transmembrane</keyword>
<evidence type="ECO:0000256" key="2">
    <source>
        <dbReference type="ARBA" id="ARBA00008974"/>
    </source>
</evidence>
<evidence type="ECO:0000313" key="8">
    <source>
        <dbReference type="Proteomes" id="UP000381093"/>
    </source>
</evidence>
<feature type="transmembrane region" description="Helical" evidence="6">
    <location>
        <begin position="194"/>
        <end position="214"/>
    </location>
</feature>
<protein>
    <submittedName>
        <fullName evidence="7">Putative allantoin permease</fullName>
    </submittedName>
</protein>
<evidence type="ECO:0000256" key="4">
    <source>
        <dbReference type="ARBA" id="ARBA00022989"/>
    </source>
</evidence>
<feature type="transmembrane region" description="Helical" evidence="6">
    <location>
        <begin position="59"/>
        <end position="89"/>
    </location>
</feature>
<evidence type="ECO:0000256" key="6">
    <source>
        <dbReference type="SAM" id="Phobius"/>
    </source>
</evidence>
<dbReference type="Proteomes" id="UP000381093">
    <property type="component" value="Unassembled WGS sequence"/>
</dbReference>
<evidence type="ECO:0000256" key="3">
    <source>
        <dbReference type="ARBA" id="ARBA00022692"/>
    </source>
</evidence>
<dbReference type="InterPro" id="IPR001248">
    <property type="entry name" value="Pur-cyt_permease"/>
</dbReference>
<accession>A0A5E7E2B4</accession>
<feature type="transmembrane region" description="Helical" evidence="6">
    <location>
        <begin position="110"/>
        <end position="134"/>
    </location>
</feature>
<dbReference type="GO" id="GO:0015205">
    <property type="term" value="F:nucleobase transmembrane transporter activity"/>
    <property type="evidence" value="ECO:0007669"/>
    <property type="project" value="TreeGrafter"/>
</dbReference>
<feature type="transmembrane region" description="Helical" evidence="6">
    <location>
        <begin position="360"/>
        <end position="378"/>
    </location>
</feature>
<dbReference type="AlphaFoldDB" id="A0A5E7E2B4"/>
<dbReference type="RefSeq" id="WP_150766053.1">
    <property type="nucleotide sequence ID" value="NZ_CABVHW010000015.1"/>
</dbReference>
<dbReference type="Gene3D" id="1.10.4160.10">
    <property type="entry name" value="Hydantoin permease"/>
    <property type="match status" value="1"/>
</dbReference>
<reference evidence="7 8" key="1">
    <citation type="submission" date="2019-09" db="EMBL/GenBank/DDBJ databases">
        <authorList>
            <person name="Chandra G."/>
            <person name="Truman W A."/>
        </authorList>
    </citation>
    <scope>NUCLEOTIDE SEQUENCE [LARGE SCALE GENOMIC DNA]</scope>
    <source>
        <strain evidence="7">PS710</strain>
    </source>
</reference>
<feature type="transmembrane region" description="Helical" evidence="6">
    <location>
        <begin position="438"/>
        <end position="461"/>
    </location>
</feature>
<evidence type="ECO:0000256" key="5">
    <source>
        <dbReference type="ARBA" id="ARBA00023136"/>
    </source>
</evidence>
<sequence>MDITPVPAAPLQAPAVVIPSALSQLYNQDLAPTQPEGRTWGTFSLFAMWMSDVHSVGGYTFAASLFFLGLAGWQVLLSMTVGITIVYFLMNLIGRPSQKYGIPFPVVARLSFGVMGANLAATVRGIVGIVWYGVQTYFASKAVQVLVITLMPSAAELTHTSLLGLSTLGWMSFAFMWFFQLVIFLAGMESIRKFIDFCGPVIYLVMFVLAGWIISKTGLDSFSMQLSHRQFTGWESIGLMANAAMLIVAYFAALLLNFGDFARFAKSESVMKKGNFWGLPVNFILFALITVIVTGGSIQVFGEAIMDPVLIVERINNPIVSIIGAITFIVATMGINIVANFVSPAYDIANLAPQKINFRLGGLIASVLSVLVCPWLFVSSPQAITIFVSVFGAVLGPMFGIMVADYYLVKRQVIKLEDLYTLSPEGSLYFKGGWNPKALFALIVSGSVSISLALLGAFGLMFNIGDWGWLIGAVSGALIHVVASRMGAAGSPRA</sequence>
<evidence type="ECO:0000256" key="1">
    <source>
        <dbReference type="ARBA" id="ARBA00004141"/>
    </source>
</evidence>
<dbReference type="CDD" id="cd11555">
    <property type="entry name" value="SLC-NCS1sbd_u1"/>
    <property type="match status" value="1"/>
</dbReference>
<comment type="similarity">
    <text evidence="2">Belongs to the purine-cytosine permease (2.A.39) family.</text>
</comment>